<dbReference type="Proteomes" id="UP000252100">
    <property type="component" value="Chromosome"/>
</dbReference>
<dbReference type="PRINTS" id="PR00455">
    <property type="entry name" value="HTHTETR"/>
</dbReference>
<evidence type="ECO:0000256" key="1">
    <source>
        <dbReference type="ARBA" id="ARBA00023125"/>
    </source>
</evidence>
<dbReference type="GO" id="GO:0000976">
    <property type="term" value="F:transcription cis-regulatory region binding"/>
    <property type="evidence" value="ECO:0007669"/>
    <property type="project" value="TreeGrafter"/>
</dbReference>
<dbReference type="PANTHER" id="PTHR30055">
    <property type="entry name" value="HTH-TYPE TRANSCRIPTIONAL REGULATOR RUTR"/>
    <property type="match status" value="1"/>
</dbReference>
<dbReference type="InterPro" id="IPR001647">
    <property type="entry name" value="HTH_TetR"/>
</dbReference>
<evidence type="ECO:0000313" key="4">
    <source>
        <dbReference type="EMBL" id="AXF55977.1"/>
    </source>
</evidence>
<feature type="domain" description="HTH tetR-type" evidence="3">
    <location>
        <begin position="10"/>
        <end position="70"/>
    </location>
</feature>
<sequence length="215" mass="24293">MEATGMAVNQGTKDKVAEAAIGLFMTKGYSGTSVRAIAGRAGVNVALISYYFGGKKGMLEHLINTYLEGYLKELEEASEQVSGSFECLVAIIEAALQFQQTHHRMARLVLRELTLDSILVREVMASYYMKEKHLFRQVLEAGKEAGVFKGMRKEWAILHLRGMITMPFLHAQHIREVFHLEPSDRTFLYHYMKHVRQFVEVQICEPQPAAASLVV</sequence>
<evidence type="ECO:0000313" key="5">
    <source>
        <dbReference type="Proteomes" id="UP000252100"/>
    </source>
</evidence>
<dbReference type="InterPro" id="IPR036271">
    <property type="entry name" value="Tet_transcr_reg_TetR-rel_C_sf"/>
</dbReference>
<dbReference type="NCBIfam" id="NF037937">
    <property type="entry name" value="septum_RefZ"/>
    <property type="match status" value="1"/>
</dbReference>
<dbReference type="EMBL" id="CP031092">
    <property type="protein sequence ID" value="AXF55977.1"/>
    <property type="molecule type" value="Genomic_DNA"/>
</dbReference>
<feature type="DNA-binding region" description="H-T-H motif" evidence="2">
    <location>
        <begin position="33"/>
        <end position="52"/>
    </location>
</feature>
<dbReference type="GO" id="GO:0003700">
    <property type="term" value="F:DNA-binding transcription factor activity"/>
    <property type="evidence" value="ECO:0007669"/>
    <property type="project" value="TreeGrafter"/>
</dbReference>
<dbReference type="SUPFAM" id="SSF46689">
    <property type="entry name" value="Homeodomain-like"/>
    <property type="match status" value="1"/>
</dbReference>
<evidence type="ECO:0000256" key="2">
    <source>
        <dbReference type="PROSITE-ProRule" id="PRU00335"/>
    </source>
</evidence>
<reference evidence="4 5" key="1">
    <citation type="journal article" date="2018" name="J. Microbiol.">
        <title>Salicibibacter kimchii gen. nov., sp. nov., a moderately halophilic and alkalitolerant bacterium in the family Bacillaceae, isolated from kimchi.</title>
        <authorList>
            <person name="Jang J.Y."/>
            <person name="Oh Y.J."/>
            <person name="Lim S.K."/>
            <person name="Park H.K."/>
            <person name="Lee C."/>
            <person name="Kim J.Y."/>
            <person name="Lee M.A."/>
            <person name="Choi H.J."/>
        </authorList>
    </citation>
    <scope>NUCLEOTIDE SEQUENCE [LARGE SCALE GENOMIC DNA]</scope>
    <source>
        <strain evidence="4 5">NKC1-1</strain>
    </source>
</reference>
<dbReference type="Pfam" id="PF00440">
    <property type="entry name" value="TetR_N"/>
    <property type="match status" value="1"/>
</dbReference>
<dbReference type="PANTHER" id="PTHR30055:SF199">
    <property type="entry name" value="HTH-TYPE TRANSCRIPTIONAL REGULATOR YTTP-RELATED"/>
    <property type="match status" value="1"/>
</dbReference>
<gene>
    <name evidence="4" type="ORF">DT065_08020</name>
</gene>
<accession>A0A345BYE6</accession>
<dbReference type="AlphaFoldDB" id="A0A345BYE6"/>
<organism evidence="4 5">
    <name type="scientific">Salicibibacter kimchii</name>
    <dbReference type="NCBI Taxonomy" id="2099786"/>
    <lineage>
        <taxon>Bacteria</taxon>
        <taxon>Bacillati</taxon>
        <taxon>Bacillota</taxon>
        <taxon>Bacilli</taxon>
        <taxon>Bacillales</taxon>
        <taxon>Bacillaceae</taxon>
        <taxon>Salicibibacter</taxon>
    </lineage>
</organism>
<evidence type="ECO:0000259" key="3">
    <source>
        <dbReference type="PROSITE" id="PS50977"/>
    </source>
</evidence>
<keyword evidence="1 2" id="KW-0238">DNA-binding</keyword>
<name>A0A345BYE6_9BACI</name>
<dbReference type="PROSITE" id="PS01081">
    <property type="entry name" value="HTH_TETR_1"/>
    <property type="match status" value="1"/>
</dbReference>
<dbReference type="PROSITE" id="PS50977">
    <property type="entry name" value="HTH_TETR_2"/>
    <property type="match status" value="1"/>
</dbReference>
<dbReference type="SUPFAM" id="SSF48498">
    <property type="entry name" value="Tetracyclin repressor-like, C-terminal domain"/>
    <property type="match status" value="1"/>
</dbReference>
<dbReference type="InterPro" id="IPR009057">
    <property type="entry name" value="Homeodomain-like_sf"/>
</dbReference>
<dbReference type="KEGG" id="rue:DT065_08020"/>
<proteinExistence type="predicted"/>
<keyword evidence="5" id="KW-1185">Reference proteome</keyword>
<protein>
    <submittedName>
        <fullName evidence="4">TetR/AcrR family transcriptional regulator</fullName>
    </submittedName>
</protein>
<dbReference type="InterPro" id="IPR050109">
    <property type="entry name" value="HTH-type_TetR-like_transc_reg"/>
</dbReference>
<dbReference type="InterPro" id="IPR023772">
    <property type="entry name" value="DNA-bd_HTH_TetR-type_CS"/>
</dbReference>
<dbReference type="Gene3D" id="1.10.357.10">
    <property type="entry name" value="Tetracycline Repressor, domain 2"/>
    <property type="match status" value="1"/>
</dbReference>